<dbReference type="AlphaFoldDB" id="A0AAJ5F5U1"/>
<sequence length="82" mass="8995">MHARVVTVQIRQGRGDIVGIFRAALVPARREQAGFCGARLLTDAAQMRVNEASGFFREQLARFAPVLSAPPSAEHYEVNVSE</sequence>
<evidence type="ECO:0000313" key="4">
    <source>
        <dbReference type="Proteomes" id="UP000536909"/>
    </source>
</evidence>
<dbReference type="RefSeq" id="WP_129117406.1">
    <property type="nucleotide sequence ID" value="NZ_BSUI01000012.1"/>
</dbReference>
<dbReference type="EMBL" id="VBRC01000001">
    <property type="protein sequence ID" value="TLK32072.1"/>
    <property type="molecule type" value="Genomic_DNA"/>
</dbReference>
<protein>
    <submittedName>
        <fullName evidence="2">Uncharacterized protein</fullName>
    </submittedName>
</protein>
<evidence type="ECO:0000313" key="1">
    <source>
        <dbReference type="EMBL" id="MBB5293351.1"/>
    </source>
</evidence>
<reference evidence="2 3" key="1">
    <citation type="submission" date="2019-04" db="EMBL/GenBank/DDBJ databases">
        <title>Deinococcus metalilatus MA1002 mutant No.5.</title>
        <authorList>
            <person name="Park W."/>
            <person name="Park C."/>
        </authorList>
    </citation>
    <scope>NUCLEOTIDE SEQUENCE [LARGE SCALE GENOMIC DNA]</scope>
    <source>
        <strain evidence="2 3">MA1002-m5</strain>
    </source>
</reference>
<proteinExistence type="predicted"/>
<evidence type="ECO:0000313" key="3">
    <source>
        <dbReference type="Proteomes" id="UP000308000"/>
    </source>
</evidence>
<organism evidence="2 3">
    <name type="scientific">Deinococcus metallilatus</name>
    <dbReference type="NCBI Taxonomy" id="1211322"/>
    <lineage>
        <taxon>Bacteria</taxon>
        <taxon>Thermotogati</taxon>
        <taxon>Deinococcota</taxon>
        <taxon>Deinococci</taxon>
        <taxon>Deinococcales</taxon>
        <taxon>Deinococcaceae</taxon>
        <taxon>Deinococcus</taxon>
    </lineage>
</organism>
<accession>A0AAJ5F5U1</accession>
<name>A0AAJ5F5U1_9DEIO</name>
<dbReference type="Proteomes" id="UP000536909">
    <property type="component" value="Unassembled WGS sequence"/>
</dbReference>
<dbReference type="Proteomes" id="UP000308000">
    <property type="component" value="Unassembled WGS sequence"/>
</dbReference>
<comment type="caution">
    <text evidence="2">The sequence shown here is derived from an EMBL/GenBank/DDBJ whole genome shotgun (WGS) entry which is preliminary data.</text>
</comment>
<dbReference type="EMBL" id="JACHFV010000001">
    <property type="protein sequence ID" value="MBB5293351.1"/>
    <property type="molecule type" value="Genomic_DNA"/>
</dbReference>
<evidence type="ECO:0000313" key="2">
    <source>
        <dbReference type="EMBL" id="TLK32072.1"/>
    </source>
</evidence>
<keyword evidence="4" id="KW-1185">Reference proteome</keyword>
<gene>
    <name evidence="2" type="ORF">FCS05_00995</name>
    <name evidence="1" type="ORF">HNQ10_000164</name>
</gene>
<reference evidence="1 4" key="2">
    <citation type="submission" date="2020-08" db="EMBL/GenBank/DDBJ databases">
        <title>Genomic Encyclopedia of Type Strains, Phase IV (KMG-IV): sequencing the most valuable type-strain genomes for metagenomic binning, comparative biology and taxonomic classification.</title>
        <authorList>
            <person name="Goeker M."/>
        </authorList>
    </citation>
    <scope>NUCLEOTIDE SEQUENCE [LARGE SCALE GENOMIC DNA]</scope>
    <source>
        <strain evidence="1 4">DSM 105434</strain>
    </source>
</reference>